<dbReference type="InterPro" id="IPR000644">
    <property type="entry name" value="CBS_dom"/>
</dbReference>
<keyword evidence="2" id="KW-0460">Magnesium</keyword>
<dbReference type="GO" id="GO:0015095">
    <property type="term" value="F:magnesium ion transmembrane transporter activity"/>
    <property type="evidence" value="ECO:0007669"/>
    <property type="project" value="UniProtKB-UniRule"/>
</dbReference>
<dbReference type="InterPro" id="IPR006669">
    <property type="entry name" value="MgtE_transporter"/>
</dbReference>
<evidence type="ECO:0000313" key="4">
    <source>
        <dbReference type="EMBL" id="HIU49297.1"/>
    </source>
</evidence>
<dbReference type="EMBL" id="DVND01000200">
    <property type="protein sequence ID" value="HIU49297.1"/>
    <property type="molecule type" value="Genomic_DNA"/>
</dbReference>
<keyword evidence="2" id="KW-0813">Transport</keyword>
<dbReference type="Pfam" id="PF03448">
    <property type="entry name" value="MgtE_N"/>
    <property type="match status" value="1"/>
</dbReference>
<comment type="caution">
    <text evidence="4">The sequence shown here is derived from an EMBL/GenBank/DDBJ whole genome shotgun (WGS) entry which is preliminary data.</text>
</comment>
<dbReference type="InterPro" id="IPR006668">
    <property type="entry name" value="Mg_transptr_MgtE_intracell_dom"/>
</dbReference>
<evidence type="ECO:0000256" key="1">
    <source>
        <dbReference type="PROSITE-ProRule" id="PRU00703"/>
    </source>
</evidence>
<keyword evidence="2" id="KW-0479">Metal-binding</keyword>
<accession>A0A9D1S7E7</accession>
<sequence>MEQILLSLLDVKKYHEIRTILMNLEPADIAILFEKLPTSALPLLFRVLPKELAAETFVELSSDTQELLIEGFSDTELKEVLDELYLDDTVDIIEEMPANMVKRILRHSAPEVRASINEILKYPKDSAGSIMTIEYVDLKKDMTVADAFTRIRRTGLDKETVYTCYVTDQNRVLLGLVSVKDLLLSDYSCLIEEIMEQNIIYVNTLDDQEEVAQKFSKYDFLAIPVVDNEKRLVGIVTVDDAIDVIQEENTEDIEMMAAITPMDKPYMKTGVFETWKKRIPWLLILMISATFTGKIISSYEDALSKFVVLTTFIPMFMGTGGNAGS</sequence>
<comment type="similarity">
    <text evidence="2">Belongs to the SLC41A transporter family.</text>
</comment>
<gene>
    <name evidence="4" type="primary">mgtE</name>
    <name evidence="4" type="ORF">IAB04_08005</name>
</gene>
<dbReference type="SMART" id="SM00116">
    <property type="entry name" value="CBS"/>
    <property type="match status" value="2"/>
</dbReference>
<dbReference type="SMART" id="SM00924">
    <property type="entry name" value="MgtE_N"/>
    <property type="match status" value="1"/>
</dbReference>
<organism evidence="4 5">
    <name type="scientific">Candidatus Avimonoglobus intestinipullorum</name>
    <dbReference type="NCBI Taxonomy" id="2840699"/>
    <lineage>
        <taxon>Bacteria</taxon>
        <taxon>Bacillati</taxon>
        <taxon>Bacillota</taxon>
        <taxon>Clostridia</taxon>
        <taxon>Eubacteriales</taxon>
        <taxon>Candidatus Avimonoglobus</taxon>
    </lineage>
</organism>
<dbReference type="Gene3D" id="1.25.60.10">
    <property type="entry name" value="MgtE N-terminal domain-like"/>
    <property type="match status" value="1"/>
</dbReference>
<dbReference type="Proteomes" id="UP000824111">
    <property type="component" value="Unassembled WGS sequence"/>
</dbReference>
<dbReference type="Gene3D" id="1.10.357.20">
    <property type="entry name" value="SLC41 divalent cation transporters, integral membrane domain"/>
    <property type="match status" value="1"/>
</dbReference>
<keyword evidence="1" id="KW-0129">CBS domain</keyword>
<dbReference type="PANTHER" id="PTHR43773:SF1">
    <property type="entry name" value="MAGNESIUM TRANSPORTER MGTE"/>
    <property type="match status" value="1"/>
</dbReference>
<dbReference type="CDD" id="cd04606">
    <property type="entry name" value="CBS_pair_Mg_transporter"/>
    <property type="match status" value="1"/>
</dbReference>
<evidence type="ECO:0000256" key="2">
    <source>
        <dbReference type="RuleBase" id="RU362011"/>
    </source>
</evidence>
<name>A0A9D1S7E7_9FIRM</name>
<dbReference type="InterPro" id="IPR038076">
    <property type="entry name" value="MgtE_N_sf"/>
</dbReference>
<feature type="non-terminal residue" evidence="4">
    <location>
        <position position="325"/>
    </location>
</feature>
<dbReference type="Gene3D" id="3.10.580.10">
    <property type="entry name" value="CBS-domain"/>
    <property type="match status" value="1"/>
</dbReference>
<reference evidence="4" key="1">
    <citation type="submission" date="2020-10" db="EMBL/GenBank/DDBJ databases">
        <authorList>
            <person name="Gilroy R."/>
        </authorList>
    </citation>
    <scope>NUCLEOTIDE SEQUENCE</scope>
    <source>
        <strain evidence="4">ChiSjej4B22-9803</strain>
    </source>
</reference>
<evidence type="ECO:0000313" key="5">
    <source>
        <dbReference type="Proteomes" id="UP000824111"/>
    </source>
</evidence>
<keyword evidence="2" id="KW-1003">Cell membrane</keyword>
<dbReference type="NCBIfam" id="TIGR00400">
    <property type="entry name" value="mgtE"/>
    <property type="match status" value="1"/>
</dbReference>
<dbReference type="SUPFAM" id="SSF158791">
    <property type="entry name" value="MgtE N-terminal domain-like"/>
    <property type="match status" value="1"/>
</dbReference>
<dbReference type="GO" id="GO:0046872">
    <property type="term" value="F:metal ion binding"/>
    <property type="evidence" value="ECO:0007669"/>
    <property type="project" value="UniProtKB-KW"/>
</dbReference>
<dbReference type="SUPFAM" id="SSF161093">
    <property type="entry name" value="MgtE membrane domain-like"/>
    <property type="match status" value="1"/>
</dbReference>
<dbReference type="InterPro" id="IPR046342">
    <property type="entry name" value="CBS_dom_sf"/>
</dbReference>
<comment type="function">
    <text evidence="2">Acts as a magnesium transporter.</text>
</comment>
<comment type="subunit">
    <text evidence="2">Homodimer.</text>
</comment>
<dbReference type="SUPFAM" id="SSF54631">
    <property type="entry name" value="CBS-domain pair"/>
    <property type="match status" value="1"/>
</dbReference>
<comment type="subcellular location">
    <subcellularLocation>
        <location evidence="2">Cell membrane</location>
        <topology evidence="2">Multi-pass membrane protein</topology>
    </subcellularLocation>
</comment>
<protein>
    <recommendedName>
        <fullName evidence="2">Magnesium transporter MgtE</fullName>
    </recommendedName>
</protein>
<dbReference type="PANTHER" id="PTHR43773">
    <property type="entry name" value="MAGNESIUM TRANSPORTER MGTE"/>
    <property type="match status" value="1"/>
</dbReference>
<evidence type="ECO:0000259" key="3">
    <source>
        <dbReference type="PROSITE" id="PS51371"/>
    </source>
</evidence>
<dbReference type="AlphaFoldDB" id="A0A9D1S7E7"/>
<dbReference type="GO" id="GO:0005886">
    <property type="term" value="C:plasma membrane"/>
    <property type="evidence" value="ECO:0007669"/>
    <property type="project" value="UniProtKB-SubCell"/>
</dbReference>
<dbReference type="PROSITE" id="PS51371">
    <property type="entry name" value="CBS"/>
    <property type="match status" value="1"/>
</dbReference>
<dbReference type="InterPro" id="IPR036739">
    <property type="entry name" value="SLC41_membr_dom_sf"/>
</dbReference>
<feature type="domain" description="CBS" evidence="3">
    <location>
        <begin position="195"/>
        <end position="251"/>
    </location>
</feature>
<dbReference type="Pfam" id="PF00571">
    <property type="entry name" value="CBS"/>
    <property type="match status" value="2"/>
</dbReference>
<keyword evidence="2" id="KW-0472">Membrane</keyword>
<proteinExistence type="inferred from homology"/>
<reference evidence="4" key="2">
    <citation type="journal article" date="2021" name="PeerJ">
        <title>Extensive microbial diversity within the chicken gut microbiome revealed by metagenomics and culture.</title>
        <authorList>
            <person name="Gilroy R."/>
            <person name="Ravi A."/>
            <person name="Getino M."/>
            <person name="Pursley I."/>
            <person name="Horton D.L."/>
            <person name="Alikhan N.F."/>
            <person name="Baker D."/>
            <person name="Gharbi K."/>
            <person name="Hall N."/>
            <person name="Watson M."/>
            <person name="Adriaenssens E.M."/>
            <person name="Foster-Nyarko E."/>
            <person name="Jarju S."/>
            <person name="Secka A."/>
            <person name="Antonio M."/>
            <person name="Oren A."/>
            <person name="Chaudhuri R.R."/>
            <person name="La Ragione R."/>
            <person name="Hildebrand F."/>
            <person name="Pallen M.J."/>
        </authorList>
    </citation>
    <scope>NUCLEOTIDE SEQUENCE</scope>
    <source>
        <strain evidence="4">ChiSjej4B22-9803</strain>
    </source>
</reference>